<sequence length="95" mass="11020">MKKIKAHQCSYCSFYRISRQPVLKHEKKCFKNPENKACASCKHNTTDYDTIYNRHHGGDPGSTDYDIAYNYCVELDIVLNNYTLKKGCALYSKID</sequence>
<dbReference type="AlphaFoldDB" id="X1B6M1"/>
<organism evidence="1">
    <name type="scientific">marine sediment metagenome</name>
    <dbReference type="NCBI Taxonomy" id="412755"/>
    <lineage>
        <taxon>unclassified sequences</taxon>
        <taxon>metagenomes</taxon>
        <taxon>ecological metagenomes</taxon>
    </lineage>
</organism>
<comment type="caution">
    <text evidence="1">The sequence shown here is derived from an EMBL/GenBank/DDBJ whole genome shotgun (WGS) entry which is preliminary data.</text>
</comment>
<gene>
    <name evidence="1" type="ORF">S01H4_18153</name>
</gene>
<protein>
    <submittedName>
        <fullName evidence="1">Uncharacterized protein</fullName>
    </submittedName>
</protein>
<accession>X1B6M1</accession>
<dbReference type="EMBL" id="BART01008036">
    <property type="protein sequence ID" value="GAG67661.1"/>
    <property type="molecule type" value="Genomic_DNA"/>
</dbReference>
<evidence type="ECO:0000313" key="1">
    <source>
        <dbReference type="EMBL" id="GAG67661.1"/>
    </source>
</evidence>
<name>X1B6M1_9ZZZZ</name>
<reference evidence="1" key="1">
    <citation type="journal article" date="2014" name="Front. Microbiol.">
        <title>High frequency of phylogenetically diverse reductive dehalogenase-homologous genes in deep subseafloor sedimentary metagenomes.</title>
        <authorList>
            <person name="Kawai M."/>
            <person name="Futagami T."/>
            <person name="Toyoda A."/>
            <person name="Takaki Y."/>
            <person name="Nishi S."/>
            <person name="Hori S."/>
            <person name="Arai W."/>
            <person name="Tsubouchi T."/>
            <person name="Morono Y."/>
            <person name="Uchiyama I."/>
            <person name="Ito T."/>
            <person name="Fujiyama A."/>
            <person name="Inagaki F."/>
            <person name="Takami H."/>
        </authorList>
    </citation>
    <scope>NUCLEOTIDE SEQUENCE</scope>
    <source>
        <strain evidence="1">Expedition CK06-06</strain>
    </source>
</reference>
<proteinExistence type="predicted"/>